<dbReference type="InterPro" id="IPR029058">
    <property type="entry name" value="AB_hydrolase_fold"/>
</dbReference>
<dbReference type="GO" id="GO:0006629">
    <property type="term" value="P:lipid metabolic process"/>
    <property type="evidence" value="ECO:0007669"/>
    <property type="project" value="InterPro"/>
</dbReference>
<reference evidence="2 3" key="1">
    <citation type="journal article" date="2021" name="Sci. Rep.">
        <title>The genome of the diatom Chaetoceros tenuissimus carries an ancient integrated fragment of an extant virus.</title>
        <authorList>
            <person name="Hongo Y."/>
            <person name="Kimura K."/>
            <person name="Takaki Y."/>
            <person name="Yoshida Y."/>
            <person name="Baba S."/>
            <person name="Kobayashi G."/>
            <person name="Nagasaki K."/>
            <person name="Hano T."/>
            <person name="Tomaru Y."/>
        </authorList>
    </citation>
    <scope>NUCLEOTIDE SEQUENCE [LARGE SCALE GENOMIC DNA]</scope>
    <source>
        <strain evidence="2 3">NIES-3715</strain>
    </source>
</reference>
<dbReference type="Proteomes" id="UP001054902">
    <property type="component" value="Unassembled WGS sequence"/>
</dbReference>
<dbReference type="PANTHER" id="PTHR45856:SF11">
    <property type="entry name" value="FUNGAL LIPASE-LIKE DOMAIN-CONTAINING PROTEIN"/>
    <property type="match status" value="1"/>
</dbReference>
<evidence type="ECO:0000313" key="3">
    <source>
        <dbReference type="Proteomes" id="UP001054902"/>
    </source>
</evidence>
<dbReference type="PANTHER" id="PTHR45856">
    <property type="entry name" value="ALPHA/BETA-HYDROLASES SUPERFAMILY PROTEIN"/>
    <property type="match status" value="1"/>
</dbReference>
<proteinExistence type="predicted"/>
<keyword evidence="3" id="KW-1185">Reference proteome</keyword>
<accession>A0AAD3CPU7</accession>
<evidence type="ECO:0000313" key="2">
    <source>
        <dbReference type="EMBL" id="GFH49663.1"/>
    </source>
</evidence>
<protein>
    <recommendedName>
        <fullName evidence="1">Fungal lipase-type domain-containing protein</fullName>
    </recommendedName>
</protein>
<dbReference type="EMBL" id="BLLK01000038">
    <property type="protein sequence ID" value="GFH49663.1"/>
    <property type="molecule type" value="Genomic_DNA"/>
</dbReference>
<organism evidence="2 3">
    <name type="scientific">Chaetoceros tenuissimus</name>
    <dbReference type="NCBI Taxonomy" id="426638"/>
    <lineage>
        <taxon>Eukaryota</taxon>
        <taxon>Sar</taxon>
        <taxon>Stramenopiles</taxon>
        <taxon>Ochrophyta</taxon>
        <taxon>Bacillariophyta</taxon>
        <taxon>Coscinodiscophyceae</taxon>
        <taxon>Chaetocerotophycidae</taxon>
        <taxon>Chaetocerotales</taxon>
        <taxon>Chaetocerotaceae</taxon>
        <taxon>Chaetoceros</taxon>
    </lineage>
</organism>
<dbReference type="CDD" id="cd00519">
    <property type="entry name" value="Lipase_3"/>
    <property type="match status" value="1"/>
</dbReference>
<dbReference type="Gene3D" id="3.40.50.1820">
    <property type="entry name" value="alpha/beta hydrolase"/>
    <property type="match status" value="1"/>
</dbReference>
<dbReference type="SUPFAM" id="SSF53474">
    <property type="entry name" value="alpha/beta-Hydrolases"/>
    <property type="match status" value="1"/>
</dbReference>
<sequence>MNVLALPFEVATTAVTTTVQAVDKGLSLVLGQPSVEELDTQTSKENMSPNLYSLAEPMIDLSGIVYGFTTLRKKAANKLFDLAFEKGLLKSRSEIFADNTDFAAVRNAAVGSIQSLKAFEKTGNPQDAEFYRQCVNELKELGDKYIIGPGDMALMKDYISLLYYPKAIHEIKADFTLHSGWMKLFLSLFGGKEFNLKAILDCCDKDPDAKVVYVDDSHAIGGPLSRELTYAIAVSEKYQQIYVVFRGSITANDWITNIQVNMCDFLLPGFTSQKAEKDDKKVNFGKVHSGFYEYLFKAPQSGGISKGEEITGIVRGLKDKYPSYRIAVTGHSLGGALSTMMAFRLAALNDFPDTKIMNISFASPFVGNQSFRNSFQKLEKQKKLMHLRVSNDGDAVPLIPPTTLTSIPPIAYKHVGVNLRLYKTFLPIQKKFRISYPTEDSLVNEMRNAAHNNILTAVSPLVINKHLCPEYTDRLDNCMEELKNITLDELYANEKLTGWKFDEVPEKTA</sequence>
<evidence type="ECO:0000259" key="1">
    <source>
        <dbReference type="Pfam" id="PF01764"/>
    </source>
</evidence>
<name>A0AAD3CPU7_9STRA</name>
<dbReference type="InterPro" id="IPR002921">
    <property type="entry name" value="Fungal_lipase-type"/>
</dbReference>
<dbReference type="AlphaFoldDB" id="A0AAD3CPU7"/>
<dbReference type="InterPro" id="IPR051218">
    <property type="entry name" value="Sec_MonoDiacylglyc_Lipase"/>
</dbReference>
<feature type="domain" description="Fungal lipase-type" evidence="1">
    <location>
        <begin position="242"/>
        <end position="402"/>
    </location>
</feature>
<comment type="caution">
    <text evidence="2">The sequence shown here is derived from an EMBL/GenBank/DDBJ whole genome shotgun (WGS) entry which is preliminary data.</text>
</comment>
<gene>
    <name evidence="2" type="ORF">CTEN210_06139</name>
</gene>
<dbReference type="Pfam" id="PF01764">
    <property type="entry name" value="Lipase_3"/>
    <property type="match status" value="1"/>
</dbReference>